<dbReference type="EMBL" id="JAYGJQ010000001">
    <property type="protein sequence ID" value="MEA9355031.1"/>
    <property type="molecule type" value="Genomic_DNA"/>
</dbReference>
<dbReference type="SUPFAM" id="SSF55681">
    <property type="entry name" value="Class II aaRS and biotin synthetases"/>
    <property type="match status" value="1"/>
</dbReference>
<feature type="domain" description="Aminoacyl-transfer RNA synthetases class-II family profile" evidence="4">
    <location>
        <begin position="12"/>
        <end position="323"/>
    </location>
</feature>
<protein>
    <submittedName>
        <fullName evidence="5">Amino acid--tRNA ligase-related protein</fullName>
    </submittedName>
</protein>
<keyword evidence="3" id="KW-0067">ATP-binding</keyword>
<evidence type="ECO:0000313" key="6">
    <source>
        <dbReference type="Proteomes" id="UP001302274"/>
    </source>
</evidence>
<evidence type="ECO:0000313" key="5">
    <source>
        <dbReference type="EMBL" id="MEA9355031.1"/>
    </source>
</evidence>
<dbReference type="PANTHER" id="PTHR42918">
    <property type="entry name" value="LYSYL-TRNA SYNTHETASE"/>
    <property type="match status" value="1"/>
</dbReference>
<dbReference type="RefSeq" id="WP_323574521.1">
    <property type="nucleotide sequence ID" value="NZ_JAYGJQ010000001.1"/>
</dbReference>
<dbReference type="GO" id="GO:0016874">
    <property type="term" value="F:ligase activity"/>
    <property type="evidence" value="ECO:0007669"/>
    <property type="project" value="UniProtKB-KW"/>
</dbReference>
<accession>A0ABU5VPQ9</accession>
<keyword evidence="6" id="KW-1185">Reference proteome</keyword>
<organism evidence="5 6">
    <name type="scientific">Bacteriovorax antarcticus</name>
    <dbReference type="NCBI Taxonomy" id="3088717"/>
    <lineage>
        <taxon>Bacteria</taxon>
        <taxon>Pseudomonadati</taxon>
        <taxon>Bdellovibrionota</taxon>
        <taxon>Bacteriovoracia</taxon>
        <taxon>Bacteriovoracales</taxon>
        <taxon>Bacteriovoracaceae</taxon>
        <taxon>Bacteriovorax</taxon>
    </lineage>
</organism>
<name>A0ABU5VPQ9_9BACT</name>
<evidence type="ECO:0000256" key="2">
    <source>
        <dbReference type="ARBA" id="ARBA00022741"/>
    </source>
</evidence>
<dbReference type="InterPro" id="IPR045864">
    <property type="entry name" value="aa-tRNA-synth_II/BPL/LPL"/>
</dbReference>
<dbReference type="Proteomes" id="UP001302274">
    <property type="component" value="Unassembled WGS sequence"/>
</dbReference>
<evidence type="ECO:0000256" key="1">
    <source>
        <dbReference type="ARBA" id="ARBA00022598"/>
    </source>
</evidence>
<sequence length="323" mass="38235">MRKVKLQAQFQLLWAIRQFFSRQGFLDVMPPPMVQNPGMETHIHPFQVGHANTLRFSPWYLNTSPEFHMKELLSMGFEDIFTIGYAFRDEPYASNHRPQFLMLEWYRTKAHYTKIMDDCEELFKFSLNSLNEKNLPVDQDLLKTNFQRATIQEIFSDMLNVDILNFLDKKDLKELIEKDFKDVPLPTMGEELSWDDYYFLLFLNKIEPHLAHYPYLLLYEFPNHLSALSTLKESDPRVCERFEIYAKGVELCNCFNELRDLKIQKERFAFQVEEKEKLYGYKLPEPTVLYNALEKGLPESSGIALGVERLLKVLTGIENPFWD</sequence>
<evidence type="ECO:0000256" key="3">
    <source>
        <dbReference type="ARBA" id="ARBA00022840"/>
    </source>
</evidence>
<dbReference type="InterPro" id="IPR004364">
    <property type="entry name" value="Aa-tRNA-synt_II"/>
</dbReference>
<dbReference type="Gene3D" id="3.30.930.10">
    <property type="entry name" value="Bira Bifunctional Protein, Domain 2"/>
    <property type="match status" value="1"/>
</dbReference>
<proteinExistence type="predicted"/>
<dbReference type="Pfam" id="PF00152">
    <property type="entry name" value="tRNA-synt_2"/>
    <property type="match status" value="1"/>
</dbReference>
<gene>
    <name evidence="5" type="ORF">SHI21_02405</name>
</gene>
<evidence type="ECO:0000259" key="4">
    <source>
        <dbReference type="PROSITE" id="PS50862"/>
    </source>
</evidence>
<keyword evidence="2" id="KW-0547">Nucleotide-binding</keyword>
<comment type="caution">
    <text evidence="5">The sequence shown here is derived from an EMBL/GenBank/DDBJ whole genome shotgun (WGS) entry which is preliminary data.</text>
</comment>
<dbReference type="PROSITE" id="PS50862">
    <property type="entry name" value="AA_TRNA_LIGASE_II"/>
    <property type="match status" value="1"/>
</dbReference>
<keyword evidence="1 5" id="KW-0436">Ligase</keyword>
<reference evidence="5 6" key="1">
    <citation type="submission" date="2023-11" db="EMBL/GenBank/DDBJ databases">
        <title>A Novel Polar Bacteriovorax (B. antarcticus) Isolated from the Biocrust in Antarctica.</title>
        <authorList>
            <person name="Mun W."/>
            <person name="Choi S.Y."/>
            <person name="Mitchell R.J."/>
        </authorList>
    </citation>
    <scope>NUCLEOTIDE SEQUENCE [LARGE SCALE GENOMIC DNA]</scope>
    <source>
        <strain evidence="5 6">PP10</strain>
    </source>
</reference>
<dbReference type="PANTHER" id="PTHR42918:SF6">
    <property type="entry name" value="ELONGATION FACTOR P--(R)-BETA-LYSINE LIGASE"/>
    <property type="match status" value="1"/>
</dbReference>
<dbReference type="InterPro" id="IPR006195">
    <property type="entry name" value="aa-tRNA-synth_II"/>
</dbReference>